<accession>A0A7C9UW57</accession>
<evidence type="ECO:0000313" key="3">
    <source>
        <dbReference type="Proteomes" id="UP000480684"/>
    </source>
</evidence>
<feature type="chain" id="PRO_5028810176" description="Porin family protein" evidence="1">
    <location>
        <begin position="24"/>
        <end position="171"/>
    </location>
</feature>
<dbReference type="EMBL" id="JAAIYP010000037">
    <property type="protein sequence ID" value="NFV80489.1"/>
    <property type="molecule type" value="Genomic_DNA"/>
</dbReference>
<sequence>MRRLLLSATAAMIVLAAALPARGGDAPYDPNWAVALKGGVWDSDIKGVDAAAAYGVEISVDDPLIDPVIGKVRHMMSFNHADHDGLDLSTVEWNAHWVFETHRDFWLGAGPGIGYVWADGHNMDNSPAAQFGMSATYFHDHAMVGFETRYQWTSGDSTDNWLTMVKVGYRF</sequence>
<reference evidence="2 3" key="1">
    <citation type="submission" date="2020-02" db="EMBL/GenBank/DDBJ databases">
        <authorList>
            <person name="Dziuba M."/>
            <person name="Kuznetsov B."/>
            <person name="Mardanov A."/>
            <person name="Ravin N."/>
            <person name="Grouzdev D."/>
        </authorList>
    </citation>
    <scope>NUCLEOTIDE SEQUENCE [LARGE SCALE GENOMIC DNA]</scope>
    <source>
        <strain evidence="2 3">SpK</strain>
    </source>
</reference>
<protein>
    <recommendedName>
        <fullName evidence="4">Porin family protein</fullName>
    </recommendedName>
</protein>
<dbReference type="Proteomes" id="UP000480684">
    <property type="component" value="Unassembled WGS sequence"/>
</dbReference>
<organism evidence="2 3">
    <name type="scientific">Magnetospirillum aberrantis SpK</name>
    <dbReference type="NCBI Taxonomy" id="908842"/>
    <lineage>
        <taxon>Bacteria</taxon>
        <taxon>Pseudomonadati</taxon>
        <taxon>Pseudomonadota</taxon>
        <taxon>Alphaproteobacteria</taxon>
        <taxon>Rhodospirillales</taxon>
        <taxon>Rhodospirillaceae</taxon>
        <taxon>Magnetospirillum</taxon>
    </lineage>
</organism>
<keyword evidence="1" id="KW-0732">Signal</keyword>
<feature type="signal peptide" evidence="1">
    <location>
        <begin position="1"/>
        <end position="23"/>
    </location>
</feature>
<name>A0A7C9UW57_9PROT</name>
<evidence type="ECO:0008006" key="4">
    <source>
        <dbReference type="Google" id="ProtNLM"/>
    </source>
</evidence>
<keyword evidence="3" id="KW-1185">Reference proteome</keyword>
<evidence type="ECO:0000256" key="1">
    <source>
        <dbReference type="SAM" id="SignalP"/>
    </source>
</evidence>
<evidence type="ECO:0000313" key="2">
    <source>
        <dbReference type="EMBL" id="NFV80489.1"/>
    </source>
</evidence>
<gene>
    <name evidence="2" type="ORF">G4223_10250</name>
</gene>
<dbReference type="SUPFAM" id="SSF56925">
    <property type="entry name" value="OMPA-like"/>
    <property type="match status" value="1"/>
</dbReference>
<dbReference type="AlphaFoldDB" id="A0A7C9UW57"/>
<comment type="caution">
    <text evidence="2">The sequence shown here is derived from an EMBL/GenBank/DDBJ whole genome shotgun (WGS) entry which is preliminary data.</text>
</comment>
<dbReference type="InterPro" id="IPR011250">
    <property type="entry name" value="OMP/PagP_B-barrel"/>
</dbReference>
<proteinExistence type="predicted"/>
<dbReference type="RefSeq" id="WP_163678838.1">
    <property type="nucleotide sequence ID" value="NZ_JAAIYP010000037.1"/>
</dbReference>
<dbReference type="Gene3D" id="2.40.160.20">
    <property type="match status" value="1"/>
</dbReference>